<dbReference type="InterPro" id="IPR003788">
    <property type="entry name" value="NDUFAF7"/>
</dbReference>
<evidence type="ECO:0000256" key="6">
    <source>
        <dbReference type="ARBA" id="ARBA00048612"/>
    </source>
</evidence>
<keyword evidence="9" id="KW-1185">Reference proteome</keyword>
<protein>
    <recommendedName>
        <fullName evidence="7">Protein arginine methyltransferase NDUFAF7</fullName>
        <ecNumber evidence="7">2.1.1.320</ecNumber>
    </recommendedName>
</protein>
<evidence type="ECO:0000256" key="2">
    <source>
        <dbReference type="ARBA" id="ARBA00005891"/>
    </source>
</evidence>
<dbReference type="GO" id="GO:0005739">
    <property type="term" value="C:mitochondrion"/>
    <property type="evidence" value="ECO:0007669"/>
    <property type="project" value="UniProtKB-SubCell"/>
</dbReference>
<comment type="catalytic activity">
    <reaction evidence="6 7">
        <text>L-arginyl-[protein] + 2 S-adenosyl-L-methionine = N(omega),N(omega)'-dimethyl-L-arginyl-[protein] + 2 S-adenosyl-L-homocysteine + 2 H(+)</text>
        <dbReference type="Rhea" id="RHEA:48108"/>
        <dbReference type="Rhea" id="RHEA-COMP:10532"/>
        <dbReference type="Rhea" id="RHEA-COMP:11992"/>
        <dbReference type="ChEBI" id="CHEBI:15378"/>
        <dbReference type="ChEBI" id="CHEBI:29965"/>
        <dbReference type="ChEBI" id="CHEBI:57856"/>
        <dbReference type="ChEBI" id="CHEBI:59789"/>
        <dbReference type="ChEBI" id="CHEBI:88221"/>
        <dbReference type="EC" id="2.1.1.320"/>
    </reaction>
</comment>
<dbReference type="PANTHER" id="PTHR12049:SF7">
    <property type="entry name" value="PROTEIN ARGININE METHYLTRANSFERASE NDUFAF7, MITOCHONDRIAL"/>
    <property type="match status" value="1"/>
</dbReference>
<proteinExistence type="inferred from homology"/>
<dbReference type="Pfam" id="PF02636">
    <property type="entry name" value="Methyltransf_28"/>
    <property type="match status" value="1"/>
</dbReference>
<organism evidence="8 9">
    <name type="scientific">Mycena metata</name>
    <dbReference type="NCBI Taxonomy" id="1033252"/>
    <lineage>
        <taxon>Eukaryota</taxon>
        <taxon>Fungi</taxon>
        <taxon>Dikarya</taxon>
        <taxon>Basidiomycota</taxon>
        <taxon>Agaricomycotina</taxon>
        <taxon>Agaricomycetes</taxon>
        <taxon>Agaricomycetidae</taxon>
        <taxon>Agaricales</taxon>
        <taxon>Marasmiineae</taxon>
        <taxon>Mycenaceae</taxon>
        <taxon>Mycena</taxon>
    </lineage>
</organism>
<dbReference type="GO" id="GO:0032981">
    <property type="term" value="P:mitochondrial respiratory chain complex I assembly"/>
    <property type="evidence" value="ECO:0007669"/>
    <property type="project" value="TreeGrafter"/>
</dbReference>
<gene>
    <name evidence="8" type="ORF">B0H16DRAFT_1315803</name>
</gene>
<dbReference type="EMBL" id="JARKIB010000049">
    <property type="protein sequence ID" value="KAJ7755484.1"/>
    <property type="molecule type" value="Genomic_DNA"/>
</dbReference>
<evidence type="ECO:0000256" key="1">
    <source>
        <dbReference type="ARBA" id="ARBA00004173"/>
    </source>
</evidence>
<keyword evidence="4 7" id="KW-0808">Transferase</keyword>
<evidence type="ECO:0000313" key="8">
    <source>
        <dbReference type="EMBL" id="KAJ7755484.1"/>
    </source>
</evidence>
<evidence type="ECO:0000313" key="9">
    <source>
        <dbReference type="Proteomes" id="UP001215598"/>
    </source>
</evidence>
<comment type="subcellular location">
    <subcellularLocation>
        <location evidence="1 7">Mitochondrion</location>
    </subcellularLocation>
</comment>
<accession>A0AAD7NCX7</accession>
<dbReference type="EC" id="2.1.1.320" evidence="7"/>
<dbReference type="AlphaFoldDB" id="A0AAD7NCX7"/>
<dbReference type="GO" id="GO:0035243">
    <property type="term" value="F:protein-arginine omega-N symmetric methyltransferase activity"/>
    <property type="evidence" value="ECO:0007669"/>
    <property type="project" value="UniProtKB-EC"/>
</dbReference>
<dbReference type="GO" id="GO:0032259">
    <property type="term" value="P:methylation"/>
    <property type="evidence" value="ECO:0007669"/>
    <property type="project" value="UniProtKB-KW"/>
</dbReference>
<dbReference type="InterPro" id="IPR038375">
    <property type="entry name" value="NDUFAF7_sf"/>
</dbReference>
<comment type="caution">
    <text evidence="8">The sequence shown here is derived from an EMBL/GenBank/DDBJ whole genome shotgun (WGS) entry which is preliminary data.</text>
</comment>
<evidence type="ECO:0000256" key="5">
    <source>
        <dbReference type="ARBA" id="ARBA00023128"/>
    </source>
</evidence>
<comment type="function">
    <text evidence="7">Arginine methyltransferase involved in the assembly or stability of mitochondrial NADH:ubiquinone oxidoreductase complex (complex I).</text>
</comment>
<dbReference type="InterPro" id="IPR029063">
    <property type="entry name" value="SAM-dependent_MTases_sf"/>
</dbReference>
<comment type="similarity">
    <text evidence="2 7">Belongs to the NDUFAF7 family.</text>
</comment>
<dbReference type="PANTHER" id="PTHR12049">
    <property type="entry name" value="PROTEIN ARGININE METHYLTRANSFERASE NDUFAF7, MITOCHONDRIAL"/>
    <property type="match status" value="1"/>
</dbReference>
<keyword evidence="3 7" id="KW-0489">Methyltransferase</keyword>
<dbReference type="Proteomes" id="UP001215598">
    <property type="component" value="Unassembled WGS sequence"/>
</dbReference>
<evidence type="ECO:0000256" key="4">
    <source>
        <dbReference type="ARBA" id="ARBA00022679"/>
    </source>
</evidence>
<name>A0AAD7NCX7_9AGAR</name>
<dbReference type="Gene3D" id="3.40.50.12710">
    <property type="match status" value="1"/>
</dbReference>
<sequence length="447" mass="48404">MLRCCARRKILDWRTSGTNLSRRLSSVVPPVTPVEKIILDGIKATGPISLATYMQLCLSHPTFGYYMSSKNPIFGPKGDFVTSPEISGVFGELLGVWLAAQWMSTSPQLPIRVVELGPGRGTLMADVLRVVAQFAGKQLKTVHLVETSTTLRALQDTRLAPSAEKYGCTVEWHDSVEQIVKTEAEYTMVLAHEFFDALPVHSIQRTDQGWQEVLIALAESDPTESESKPHPRLRYVLSPHPTAASTLLGLSSPRFRHTPVGGRVEVSPVGFKTMRKVGELLCHTPDIRASLGCGLIVDYGGPRAFAESFRAFKNHAIVDPFTTPGECDLTANVDFSYLQEAVADLGLRTHGPLPQAAFLERMGLGVRVESLISRVSSSPGSEGQGDRTAALRSAAQRLVDPAGMGSEYAVLGLDGEPTPEGVVWPFVEGDGQTVEEDGEIEKKAGGI</sequence>
<evidence type="ECO:0000256" key="7">
    <source>
        <dbReference type="RuleBase" id="RU364114"/>
    </source>
</evidence>
<reference evidence="8" key="1">
    <citation type="submission" date="2023-03" db="EMBL/GenBank/DDBJ databases">
        <title>Massive genome expansion in bonnet fungi (Mycena s.s.) driven by repeated elements and novel gene families across ecological guilds.</title>
        <authorList>
            <consortium name="Lawrence Berkeley National Laboratory"/>
            <person name="Harder C.B."/>
            <person name="Miyauchi S."/>
            <person name="Viragh M."/>
            <person name="Kuo A."/>
            <person name="Thoen E."/>
            <person name="Andreopoulos B."/>
            <person name="Lu D."/>
            <person name="Skrede I."/>
            <person name="Drula E."/>
            <person name="Henrissat B."/>
            <person name="Morin E."/>
            <person name="Kohler A."/>
            <person name="Barry K."/>
            <person name="LaButti K."/>
            <person name="Morin E."/>
            <person name="Salamov A."/>
            <person name="Lipzen A."/>
            <person name="Mereny Z."/>
            <person name="Hegedus B."/>
            <person name="Baldrian P."/>
            <person name="Stursova M."/>
            <person name="Weitz H."/>
            <person name="Taylor A."/>
            <person name="Grigoriev I.V."/>
            <person name="Nagy L.G."/>
            <person name="Martin F."/>
            <person name="Kauserud H."/>
        </authorList>
    </citation>
    <scope>NUCLEOTIDE SEQUENCE</scope>
    <source>
        <strain evidence="8">CBHHK182m</strain>
    </source>
</reference>
<evidence type="ECO:0000256" key="3">
    <source>
        <dbReference type="ARBA" id="ARBA00022603"/>
    </source>
</evidence>
<dbReference type="SUPFAM" id="SSF53335">
    <property type="entry name" value="S-adenosyl-L-methionine-dependent methyltransferases"/>
    <property type="match status" value="1"/>
</dbReference>
<keyword evidence="5 7" id="KW-0496">Mitochondrion</keyword>